<dbReference type="EMBL" id="OZ021736">
    <property type="protein sequence ID" value="CAK9316376.1"/>
    <property type="molecule type" value="Genomic_DNA"/>
</dbReference>
<protein>
    <submittedName>
        <fullName evidence="1">Uncharacterized protein</fullName>
    </submittedName>
</protein>
<name>A0ABP0Y9Y0_9ROSI</name>
<proteinExistence type="predicted"/>
<keyword evidence="2" id="KW-1185">Reference proteome</keyword>
<organism evidence="1 2">
    <name type="scientific">Citrullus colocynthis</name>
    <name type="common">colocynth</name>
    <dbReference type="NCBI Taxonomy" id="252529"/>
    <lineage>
        <taxon>Eukaryota</taxon>
        <taxon>Viridiplantae</taxon>
        <taxon>Streptophyta</taxon>
        <taxon>Embryophyta</taxon>
        <taxon>Tracheophyta</taxon>
        <taxon>Spermatophyta</taxon>
        <taxon>Magnoliopsida</taxon>
        <taxon>eudicotyledons</taxon>
        <taxon>Gunneridae</taxon>
        <taxon>Pentapetalae</taxon>
        <taxon>rosids</taxon>
        <taxon>fabids</taxon>
        <taxon>Cucurbitales</taxon>
        <taxon>Cucurbitaceae</taxon>
        <taxon>Benincaseae</taxon>
        <taxon>Citrullus</taxon>
    </lineage>
</organism>
<evidence type="ECO:0000313" key="2">
    <source>
        <dbReference type="Proteomes" id="UP001642487"/>
    </source>
</evidence>
<reference evidence="1 2" key="1">
    <citation type="submission" date="2024-03" db="EMBL/GenBank/DDBJ databases">
        <authorList>
            <person name="Gkanogiannis A."/>
            <person name="Becerra Lopez-Lavalle L."/>
        </authorList>
    </citation>
    <scope>NUCLEOTIDE SEQUENCE [LARGE SCALE GENOMIC DNA]</scope>
</reference>
<accession>A0ABP0Y9Y0</accession>
<gene>
    <name evidence="1" type="ORF">CITCOLO1_LOCUS8237</name>
</gene>
<evidence type="ECO:0000313" key="1">
    <source>
        <dbReference type="EMBL" id="CAK9316376.1"/>
    </source>
</evidence>
<sequence>MCSHSSKLPLLTGKQRSASSKLSGPSSMCFALAFLNHMRSVLMLLLDIRDLIHTSSMAVIVPQVHLIKSALLIFLYQIKSYQILDCECLIDEKVRYIIIRVFRCRMWPFILNTMILKCICM</sequence>
<dbReference type="Proteomes" id="UP001642487">
    <property type="component" value="Chromosome 2"/>
</dbReference>